<dbReference type="Proteomes" id="UP000233469">
    <property type="component" value="Unassembled WGS sequence"/>
</dbReference>
<dbReference type="VEuPathDB" id="FungiDB:RhiirFUN_020695"/>
<dbReference type="VEuPathDB" id="FungiDB:FUN_023656"/>
<reference evidence="2 3" key="1">
    <citation type="submission" date="2016-04" db="EMBL/GenBank/DDBJ databases">
        <title>Genome analyses suggest a sexual origin of heterokaryosis in a supposedly ancient asexual fungus.</title>
        <authorList>
            <person name="Ropars J."/>
            <person name="Sedzielewska K."/>
            <person name="Noel J."/>
            <person name="Charron P."/>
            <person name="Farinelli L."/>
            <person name="Marton T."/>
            <person name="Kruger M."/>
            <person name="Pelin A."/>
            <person name="Brachmann A."/>
            <person name="Corradi N."/>
        </authorList>
    </citation>
    <scope>NUCLEOTIDE SEQUENCE [LARGE SCALE GENOMIC DNA]</scope>
    <source>
        <strain evidence="2 3">C2</strain>
    </source>
</reference>
<organism evidence="2 3">
    <name type="scientific">Rhizophagus irregularis</name>
    <dbReference type="NCBI Taxonomy" id="588596"/>
    <lineage>
        <taxon>Eukaryota</taxon>
        <taxon>Fungi</taxon>
        <taxon>Fungi incertae sedis</taxon>
        <taxon>Mucoromycota</taxon>
        <taxon>Glomeromycotina</taxon>
        <taxon>Glomeromycetes</taxon>
        <taxon>Glomerales</taxon>
        <taxon>Glomeraceae</taxon>
        <taxon>Rhizophagus</taxon>
    </lineage>
</organism>
<dbReference type="VEuPathDB" id="FungiDB:RhiirA1_479544"/>
<reference evidence="2 3" key="2">
    <citation type="submission" date="2017-10" db="EMBL/GenBank/DDBJ databases">
        <title>Extensive intraspecific genome diversity in a model arbuscular mycorrhizal fungus.</title>
        <authorList>
            <person name="Chen E.C.H."/>
            <person name="Morin E."/>
            <person name="Baudet D."/>
            <person name="Noel J."/>
            <person name="Ndikumana S."/>
            <person name="Charron P."/>
            <person name="St-Onge C."/>
            <person name="Giorgi J."/>
            <person name="Grigoriev I.V."/>
            <person name="Roux C."/>
            <person name="Martin F.M."/>
            <person name="Corradi N."/>
        </authorList>
    </citation>
    <scope>NUCLEOTIDE SEQUENCE [LARGE SCALE GENOMIC DNA]</scope>
    <source>
        <strain evidence="2 3">C2</strain>
    </source>
</reference>
<evidence type="ECO:0000256" key="1">
    <source>
        <dbReference type="SAM" id="MobiDB-lite"/>
    </source>
</evidence>
<protein>
    <submittedName>
        <fullName evidence="2">Uncharacterized protein</fullName>
    </submittedName>
</protein>
<proteinExistence type="predicted"/>
<name>A0A2N1MG54_9GLOM</name>
<evidence type="ECO:0000313" key="2">
    <source>
        <dbReference type="EMBL" id="PKK60637.1"/>
    </source>
</evidence>
<feature type="region of interest" description="Disordered" evidence="1">
    <location>
        <begin position="218"/>
        <end position="263"/>
    </location>
</feature>
<evidence type="ECO:0000313" key="3">
    <source>
        <dbReference type="Proteomes" id="UP000233469"/>
    </source>
</evidence>
<feature type="compositionally biased region" description="Low complexity" evidence="1">
    <location>
        <begin position="236"/>
        <end position="258"/>
    </location>
</feature>
<gene>
    <name evidence="2" type="ORF">RhiirC2_870869</name>
</gene>
<comment type="caution">
    <text evidence="2">The sequence shown here is derived from an EMBL/GenBank/DDBJ whole genome shotgun (WGS) entry which is preliminary data.</text>
</comment>
<dbReference type="AlphaFoldDB" id="A0A2N1MG54"/>
<sequence length="347" mass="39329">MSSDRTQSSKIKILYNQKVEQGIRHELSVFTKDDNIEKHNSFDIQIPEFSLEAILMGSNKITAQSIADLFDVAIKVGQKENLYWYCFYKAYEDLVEDYKVIKNIDDQLARTLVYNEIKLLLPDITDGNLRLKTFRAKKIYTLFTGIGIDKIKRITYGTYAISCLKDFQIQGIINSFPKKPTNMDECQKVISVTKRNAHVTESSEVSILSIPITQVSNASGVSETQDDSSKIGPVDSPKSQVSIPSTSSSDQISESNQSRLPISILPEDPEEKRKHIIGLVLERFPYLSLEYSESYGDRFVFNSLAPCPMCNKDHEGENLKGGWGDGGLDIIRHLYIRHVGRSPEMRR</sequence>
<accession>A0A2N1MG54</accession>
<dbReference type="EMBL" id="LLXL01002520">
    <property type="protein sequence ID" value="PKK60637.1"/>
    <property type="molecule type" value="Genomic_DNA"/>
</dbReference>